<keyword evidence="5" id="KW-0378">Hydrolase</keyword>
<dbReference type="GO" id="GO:0006004">
    <property type="term" value="P:fucose metabolic process"/>
    <property type="evidence" value="ECO:0007669"/>
    <property type="project" value="InterPro"/>
</dbReference>
<protein>
    <recommendedName>
        <fullName evidence="3">alpha-L-fucosidase</fullName>
        <ecNumber evidence="3">3.2.1.51</ecNumber>
    </recommendedName>
</protein>
<dbReference type="PANTHER" id="PTHR10030:SF37">
    <property type="entry name" value="ALPHA-L-FUCOSIDASE-RELATED"/>
    <property type="match status" value="1"/>
</dbReference>
<evidence type="ECO:0000256" key="8">
    <source>
        <dbReference type="SAM" id="SignalP"/>
    </source>
</evidence>
<dbReference type="AlphaFoldDB" id="A0A1G9MKY9"/>
<dbReference type="Proteomes" id="UP000198901">
    <property type="component" value="Unassembled WGS sequence"/>
</dbReference>
<gene>
    <name evidence="11" type="ORF">SAMN04488090_1649</name>
</gene>
<dbReference type="Pfam" id="PF01120">
    <property type="entry name" value="Alpha_L_fucos"/>
    <property type="match status" value="1"/>
</dbReference>
<dbReference type="RefSeq" id="WP_093200288.1">
    <property type="nucleotide sequence ID" value="NZ_FNGS01000003.1"/>
</dbReference>
<evidence type="ECO:0000259" key="9">
    <source>
        <dbReference type="Pfam" id="PF01120"/>
    </source>
</evidence>
<dbReference type="Gene3D" id="3.20.20.80">
    <property type="entry name" value="Glycosidases"/>
    <property type="match status" value="1"/>
</dbReference>
<dbReference type="SMART" id="SM00812">
    <property type="entry name" value="Alpha_L_fucos"/>
    <property type="match status" value="1"/>
</dbReference>
<comment type="function">
    <text evidence="1">Alpha-L-fucosidase is responsible for hydrolyzing the alpha-1,6-linked fucose joined to the reducing-end N-acetylglucosamine of the carbohydrate moieties of glycoproteins.</text>
</comment>
<evidence type="ECO:0000256" key="5">
    <source>
        <dbReference type="ARBA" id="ARBA00022801"/>
    </source>
</evidence>
<dbReference type="InterPro" id="IPR017853">
    <property type="entry name" value="GH"/>
</dbReference>
<name>A0A1G9MKY9_9BACT</name>
<evidence type="ECO:0000256" key="2">
    <source>
        <dbReference type="ARBA" id="ARBA00007951"/>
    </source>
</evidence>
<dbReference type="EC" id="3.2.1.51" evidence="3"/>
<sequence length="463" mass="53289">MKKRLLLLWLAGCLSTTLFAQKKYEANWASIDSRPVPGWFEDAKFGIFIHWGLFSVPAFGPTARDGVGIYDRYAEWYWKKWSDPTAKSYPVFQKFHERVYGPNVKYPDFVEGFKAELFNPDEWAKVFEQSGAKYVVLTSKHHEGFTLWPSAQSWNWNAVDVGPHRDLAGDLIKSVKDKGLRMGYYYSLYEWFNPLYKENVNRYVDEHMIPQLKDLVTRYKPDIVWTDGEWDHPSDVWKSTEFLAWLYNESPVKEEVVVNDRWGKETRAKHGGFFTTEYELVHSDNSESMKFSRPWEECRGIGSSFGYNRVELLEDYSSSADVIHILIEKVSRGGNLLLNIGPTADGRIPVIMQQRLKDMGDWMKVNSEAIYGTRAWDKAPAFKKGNKLFFTRKGNDLYAIATEWTDQLVMDGISPKKVTLLGYNGTIKATGKGGKWTITAPAVTPSTIPCQYAWVYKLEAAVK</sequence>
<dbReference type="GO" id="GO:0016139">
    <property type="term" value="P:glycoside catabolic process"/>
    <property type="evidence" value="ECO:0007669"/>
    <property type="project" value="TreeGrafter"/>
</dbReference>
<evidence type="ECO:0000256" key="1">
    <source>
        <dbReference type="ARBA" id="ARBA00004071"/>
    </source>
</evidence>
<dbReference type="InterPro" id="IPR057739">
    <property type="entry name" value="Glyco_hydro_29_N"/>
</dbReference>
<dbReference type="InterPro" id="IPR013780">
    <property type="entry name" value="Glyco_hydro_b"/>
</dbReference>
<keyword evidence="6" id="KW-0326">Glycosidase</keyword>
<evidence type="ECO:0000256" key="3">
    <source>
        <dbReference type="ARBA" id="ARBA00012662"/>
    </source>
</evidence>
<dbReference type="PRINTS" id="PR00741">
    <property type="entry name" value="GLHYDRLASE29"/>
</dbReference>
<dbReference type="PIRSF" id="PIRSF001092">
    <property type="entry name" value="Alpha-L-fucosidase"/>
    <property type="match status" value="1"/>
</dbReference>
<evidence type="ECO:0000256" key="6">
    <source>
        <dbReference type="ARBA" id="ARBA00023295"/>
    </source>
</evidence>
<dbReference type="STRING" id="563176.SAMN04488090_1649"/>
<evidence type="ECO:0000313" key="12">
    <source>
        <dbReference type="Proteomes" id="UP000198901"/>
    </source>
</evidence>
<accession>A0A1G9MKY9</accession>
<dbReference type="InterPro" id="IPR016286">
    <property type="entry name" value="FUC_metazoa-typ"/>
</dbReference>
<evidence type="ECO:0000259" key="10">
    <source>
        <dbReference type="Pfam" id="PF16757"/>
    </source>
</evidence>
<comment type="similarity">
    <text evidence="2">Belongs to the glycosyl hydrolase 29 family.</text>
</comment>
<feature type="chain" id="PRO_5011557966" description="alpha-L-fucosidase" evidence="8">
    <location>
        <begin position="21"/>
        <end position="463"/>
    </location>
</feature>
<reference evidence="11 12" key="1">
    <citation type="submission" date="2016-10" db="EMBL/GenBank/DDBJ databases">
        <authorList>
            <person name="de Groot N.N."/>
        </authorList>
    </citation>
    <scope>NUCLEOTIDE SEQUENCE [LARGE SCALE GENOMIC DNA]</scope>
    <source>
        <strain evidence="11 12">DSM 21668</strain>
    </source>
</reference>
<feature type="domain" description="Glycoside hydrolase family 29 N-terminal" evidence="9">
    <location>
        <begin position="17"/>
        <end position="368"/>
    </location>
</feature>
<feature type="domain" description="Alpha-L-fucosidase C-terminal" evidence="10">
    <location>
        <begin position="387"/>
        <end position="459"/>
    </location>
</feature>
<evidence type="ECO:0000256" key="4">
    <source>
        <dbReference type="ARBA" id="ARBA00022729"/>
    </source>
</evidence>
<feature type="site" description="May be important for catalysis" evidence="7">
    <location>
        <position position="298"/>
    </location>
</feature>
<keyword evidence="4 8" id="KW-0732">Signal</keyword>
<evidence type="ECO:0000256" key="7">
    <source>
        <dbReference type="PIRSR" id="PIRSR001092-1"/>
    </source>
</evidence>
<dbReference type="InterPro" id="IPR000933">
    <property type="entry name" value="Glyco_hydro_29"/>
</dbReference>
<dbReference type="PANTHER" id="PTHR10030">
    <property type="entry name" value="ALPHA-L-FUCOSIDASE"/>
    <property type="match status" value="1"/>
</dbReference>
<proteinExistence type="inferred from homology"/>
<dbReference type="InterPro" id="IPR031919">
    <property type="entry name" value="Fucosidase_C"/>
</dbReference>
<evidence type="ECO:0000313" key="11">
    <source>
        <dbReference type="EMBL" id="SDL74940.1"/>
    </source>
</evidence>
<dbReference type="EMBL" id="FNGS01000003">
    <property type="protein sequence ID" value="SDL74940.1"/>
    <property type="molecule type" value="Genomic_DNA"/>
</dbReference>
<dbReference type="OrthoDB" id="107551at2"/>
<dbReference type="SUPFAM" id="SSF51445">
    <property type="entry name" value="(Trans)glycosidases"/>
    <property type="match status" value="1"/>
</dbReference>
<organism evidence="11 12">
    <name type="scientific">Siphonobacter aquaeclarae</name>
    <dbReference type="NCBI Taxonomy" id="563176"/>
    <lineage>
        <taxon>Bacteria</taxon>
        <taxon>Pseudomonadati</taxon>
        <taxon>Bacteroidota</taxon>
        <taxon>Cytophagia</taxon>
        <taxon>Cytophagales</taxon>
        <taxon>Cytophagaceae</taxon>
        <taxon>Siphonobacter</taxon>
    </lineage>
</organism>
<dbReference type="GO" id="GO:0005764">
    <property type="term" value="C:lysosome"/>
    <property type="evidence" value="ECO:0007669"/>
    <property type="project" value="TreeGrafter"/>
</dbReference>
<keyword evidence="12" id="KW-1185">Reference proteome</keyword>
<dbReference type="Gene3D" id="2.60.40.1180">
    <property type="entry name" value="Golgi alpha-mannosidase II"/>
    <property type="match status" value="1"/>
</dbReference>
<dbReference type="GO" id="GO:0004560">
    <property type="term" value="F:alpha-L-fucosidase activity"/>
    <property type="evidence" value="ECO:0007669"/>
    <property type="project" value="InterPro"/>
</dbReference>
<dbReference type="Pfam" id="PF16757">
    <property type="entry name" value="Fucosidase_C"/>
    <property type="match status" value="1"/>
</dbReference>
<feature type="signal peptide" evidence="8">
    <location>
        <begin position="1"/>
        <end position="20"/>
    </location>
</feature>